<proteinExistence type="predicted"/>
<evidence type="ECO:0000313" key="1">
    <source>
        <dbReference type="EMBL" id="PRD64146.1"/>
    </source>
</evidence>
<organism evidence="1 2">
    <name type="scientific">Malikia granosa</name>
    <dbReference type="NCBI Taxonomy" id="263067"/>
    <lineage>
        <taxon>Bacteria</taxon>
        <taxon>Pseudomonadati</taxon>
        <taxon>Pseudomonadota</taxon>
        <taxon>Betaproteobacteria</taxon>
        <taxon>Burkholderiales</taxon>
        <taxon>Comamonadaceae</taxon>
        <taxon>Malikia</taxon>
    </lineage>
</organism>
<comment type="caution">
    <text evidence="1">The sequence shown here is derived from an EMBL/GenBank/DDBJ whole genome shotgun (WGS) entry which is preliminary data.</text>
</comment>
<gene>
    <name evidence="1" type="ORF">C6P64_15905</name>
</gene>
<dbReference type="Gene3D" id="3.90.1530.30">
    <property type="match status" value="1"/>
</dbReference>
<protein>
    <submittedName>
        <fullName evidence="1">Uncharacterized protein</fullName>
    </submittedName>
</protein>
<dbReference type="EMBL" id="PVLQ01000088">
    <property type="protein sequence ID" value="PRD64146.1"/>
    <property type="molecule type" value="Genomic_DNA"/>
</dbReference>
<dbReference type="SUPFAM" id="SSF110849">
    <property type="entry name" value="ParB/Sulfiredoxin"/>
    <property type="match status" value="1"/>
</dbReference>
<dbReference type="InterPro" id="IPR036086">
    <property type="entry name" value="ParB/Sulfiredoxin_sf"/>
</dbReference>
<dbReference type="Proteomes" id="UP000238589">
    <property type="component" value="Unassembled WGS sequence"/>
</dbReference>
<keyword evidence="2" id="KW-1185">Reference proteome</keyword>
<name>A0A2S9K128_9BURK</name>
<dbReference type="AlphaFoldDB" id="A0A2S9K128"/>
<reference evidence="1 2" key="1">
    <citation type="submission" date="2018-03" db="EMBL/GenBank/DDBJ databases">
        <title>Comparative genomics illustrates the genes involved in a hyperalkaliphilic mechanisms of Serpentinomonas isolated from highly-alkaline calcium-rich serpentinized springs.</title>
        <authorList>
            <person name="Suzuki S."/>
            <person name="Ishii S."/>
            <person name="Walworth N."/>
            <person name="Bird L."/>
            <person name="Kuenen J.G."/>
            <person name="Nealson K.H."/>
        </authorList>
    </citation>
    <scope>NUCLEOTIDE SEQUENCE [LARGE SCALE GENOMIC DNA]</scope>
    <source>
        <strain evidence="1 2">P1</strain>
    </source>
</reference>
<sequence>MKPKAIKPNVELLDFDPENPRFLDVEMGGSIDEAAIQRMIELENIDELVGSIGNQGFFPGEPLLVAPNPADSGRYIVVEGNRRLAALRVLNGLIPKHLMTRTLVDAVEQAKEKPGEVDCFLFPQRRDVLKYLGFRHISGPRRWEPLSKARYLADLVRNFYSDRSLEDQLRAVARDIGSRRDYVAQLLTALNLYERARTAKFYDLQRVDESDISFSLLTTALSYSNIVKFINLTSRDAVNVENVNDGHAKELLAWMFAQNESGETVLGESRRLKYLAAVMGSERALVELRKNRDLDQAYVFTNGPVETFTKLLNSIEGDLTNCMGLLGGDVALDTSHEAILERIEEKAGNLLLLVQKTIRQNDKKKRAQLIDIEVDHNG</sequence>
<dbReference type="OrthoDB" id="8442375at2"/>
<accession>A0A2S9K128</accession>
<evidence type="ECO:0000313" key="2">
    <source>
        <dbReference type="Proteomes" id="UP000238589"/>
    </source>
</evidence>
<dbReference type="RefSeq" id="WP_105749522.1">
    <property type="nucleotide sequence ID" value="NZ_PVLQ01000088.1"/>
</dbReference>